<dbReference type="Gene3D" id="1.25.40.10">
    <property type="entry name" value="Tetratricopeptide repeat domain"/>
    <property type="match status" value="1"/>
</dbReference>
<keyword evidence="2 11" id="KW-0489">Methyltransferase</keyword>
<evidence type="ECO:0000256" key="5">
    <source>
        <dbReference type="ARBA" id="ARBA00022723"/>
    </source>
</evidence>
<dbReference type="InterPro" id="IPR029063">
    <property type="entry name" value="SAM-dependent_MTases_sf"/>
</dbReference>
<evidence type="ECO:0000313" key="16">
    <source>
        <dbReference type="Proteomes" id="UP001497482"/>
    </source>
</evidence>
<dbReference type="PROSITE" id="PS50280">
    <property type="entry name" value="SET"/>
    <property type="match status" value="1"/>
</dbReference>
<dbReference type="GO" id="GO:0005634">
    <property type="term" value="C:nucleus"/>
    <property type="evidence" value="ECO:0007669"/>
    <property type="project" value="TreeGrafter"/>
</dbReference>
<dbReference type="SUPFAM" id="SSF53335">
    <property type="entry name" value="S-adenosyl-L-methionine-dependent methyltransferases"/>
    <property type="match status" value="1"/>
</dbReference>
<evidence type="ECO:0000256" key="11">
    <source>
        <dbReference type="PROSITE-ProRule" id="PRU01026"/>
    </source>
</evidence>
<dbReference type="Pfam" id="PF22883">
    <property type="entry name" value="Consortin_N"/>
    <property type="match status" value="1"/>
</dbReference>
<feature type="binding site" evidence="11">
    <location>
        <position position="113"/>
    </location>
    <ligand>
        <name>S-adenosyl-L-methionine</name>
        <dbReference type="ChEBI" id="CHEBI:59789"/>
    </ligand>
</feature>
<dbReference type="EMBL" id="OZ035826">
    <property type="protein sequence ID" value="CAL1603891.1"/>
    <property type="molecule type" value="Genomic_DNA"/>
</dbReference>
<name>A0AAV2LQP2_KNICA</name>
<sequence>MLDLLATVPRTERLSPSTALTQRNLSAAAVQSRPFCHYDFLEIGEIEENIRLAQACKKTRHFIVNPDLANLVTQHLGPDIEDSRTVLFECNPGPGVLTKTLLKAGAQRVVALEGDKSFLCDLQDLEGRLDGQLEVVFCDYFKLDPIGSGHVRAPVMFTDKLFGDLGISEANWTDDVPVKVVVYRYGRIELNLLISEKAYQNLTASPGNMMKYRAFGVLWQMACDIQLLHKEPWESFVASTMPSAPTSRGKLANNHLCLVRLRPRADLFSSGLTPSNAATLLMMVKQCLAKRKVKLLDRLNLWSPDSGSKLLSEMGLPKDILTGHVYPEEYLRLFLLMDKSQEFTQSDIGSDDNSRTNDLSKEDKHLRKLRPMDHDGHFMMEDSIMSQELNVCDNFAVSSANLNEFAQTQSKHGSKNEIVEQQVSSKAPFYNYEKYVQDPLYENICTTQLEGDSDEVMKEVEDNSEESILFRCQSPETLMTDSSYSESGSLLETPYALSPGTSPEPHSPFSLSERLNKQGQSSALELASENVLDHHLTCIIGTSPVAEEKPPYSGTGDQETSKQTCPITISANQDPSQLLERLDQLSKSGDDTRLPLYLHEIAEAFVSHEDYQRAICCIQLERLYHQRLLDNLTALQKQWESHCNTTDPALTSSHLDTLQQICLTHSRPKTIGVECPLDSLAVPSCSTDCLIEGKMEQLQISSESSLLVHTIDLGDTIDSSVVPGNVLEDGNSKNKDCSQHTPLNESECIEEPAGGPEGTMLAPGVELPPSRVDDMDQSKTAEQQGEGLSPAQEQEADAVEQQDVEEATEALEMEDDEEGEEEGQNGKAFRFCPKTLPVETVVSAAAVEIRLQESKSEPEITLLSPEETQISGESCLGSDMQAFEENDLNRPCLDFGKEEEEDDYEVEQVDLVRAAATLDDLAKQITVEELIPAPGLVSILKKKAVLIASPTSAGPQSLCDKLPAKRRVRFKVPDDCFDNEMGGGDSCLLLFLLCLVTVVISIGGMTPEVQRVVSLGKGNGLQATAGIRRGQLVFSNEPLAACVTLKLASSTCHHCLSRPETLLRCSQCKMARYCNITCQKRAWPVHKSEIIFAKCSSYKANSEELYSLEELESHLCSMSEQKKEGLSQLASMLQLYLQQEVPTLAQATSPVPPSCQDPLCLMGKVTCNSFTISDGELQEIGVGLYPSLSLLNHDCEPNCVMVFEGTKLHLRAVKDIKPGDELTLSYIDSLDLSEDRRKRLEEQYHFTCSCHRCDTRDKDALMVSGEEATWRLLKEALPRLDELKSEANWPELLAECKRVLSAAADTVPDHNLYKLKVTDAALDAGIQLGLWEEALAFGLRTLPVYRLYFADPHPVHGVQLMRVGKLQHFLEHIADAFDTFKQAFEILKVTHGDSHALTSELKMKMEECRCELNQ</sequence>
<dbReference type="GO" id="GO:0042998">
    <property type="term" value="P:positive regulation of Golgi to plasma membrane protein transport"/>
    <property type="evidence" value="ECO:0007669"/>
    <property type="project" value="InterPro"/>
</dbReference>
<dbReference type="InterPro" id="IPR001737">
    <property type="entry name" value="KsgA/Erm"/>
</dbReference>
<dbReference type="SMART" id="SM00650">
    <property type="entry name" value="rADc"/>
    <property type="match status" value="1"/>
</dbReference>
<keyword evidence="7" id="KW-0862">Zinc</keyword>
<feature type="compositionally biased region" description="Polar residues" evidence="12">
    <location>
        <begin position="480"/>
        <end position="490"/>
    </location>
</feature>
<dbReference type="GO" id="GO:0003723">
    <property type="term" value="F:RNA binding"/>
    <property type="evidence" value="ECO:0007669"/>
    <property type="project" value="UniProtKB-UniRule"/>
</dbReference>
<evidence type="ECO:0000259" key="13">
    <source>
        <dbReference type="PROSITE" id="PS50280"/>
    </source>
</evidence>
<feature type="region of interest" description="Disordered" evidence="12">
    <location>
        <begin position="724"/>
        <end position="830"/>
    </location>
</feature>
<evidence type="ECO:0000256" key="1">
    <source>
        <dbReference type="ARBA" id="ARBA00012182"/>
    </source>
</evidence>
<feature type="domain" description="MYND-type" evidence="14">
    <location>
        <begin position="1052"/>
        <end position="1090"/>
    </location>
</feature>
<keyword evidence="16" id="KW-1185">Reference proteome</keyword>
<feature type="binding site" evidence="11">
    <location>
        <position position="63"/>
    </location>
    <ligand>
        <name>S-adenosyl-L-methionine</name>
        <dbReference type="ChEBI" id="CHEBI:59789"/>
    </ligand>
</feature>
<evidence type="ECO:0000256" key="9">
    <source>
        <dbReference type="ARBA" id="ARBA00047571"/>
    </source>
</evidence>
<feature type="binding site" evidence="11">
    <location>
        <position position="61"/>
    </location>
    <ligand>
        <name>S-adenosyl-L-methionine</name>
        <dbReference type="ChEBI" id="CHEBI:59789"/>
    </ligand>
</feature>
<keyword evidence="5" id="KW-0479">Metal-binding</keyword>
<dbReference type="GO" id="GO:0005802">
    <property type="term" value="C:trans-Golgi network"/>
    <property type="evidence" value="ECO:0007669"/>
    <property type="project" value="InterPro"/>
</dbReference>
<protein>
    <recommendedName>
        <fullName evidence="1">[histone H3]-lysine(4) N-trimethyltransferase</fullName>
        <ecNumber evidence="1">2.1.1.354</ecNumber>
    </recommendedName>
</protein>
<evidence type="ECO:0000256" key="2">
    <source>
        <dbReference type="ARBA" id="ARBA00022603"/>
    </source>
</evidence>
<dbReference type="InterPro" id="IPR002893">
    <property type="entry name" value="Znf_MYND"/>
</dbReference>
<evidence type="ECO:0000256" key="6">
    <source>
        <dbReference type="ARBA" id="ARBA00022771"/>
    </source>
</evidence>
<keyword evidence="3 11" id="KW-0808">Transferase</keyword>
<gene>
    <name evidence="15" type="ORF">KC01_LOCUS31493</name>
</gene>
<dbReference type="Pfam" id="PF00398">
    <property type="entry name" value="RrnaAD"/>
    <property type="match status" value="1"/>
</dbReference>
<dbReference type="Pfam" id="PF15281">
    <property type="entry name" value="Consortin_C"/>
    <property type="match status" value="1"/>
</dbReference>
<comment type="caution">
    <text evidence="11">Lacks conserved residue(s) required for the propagation of feature annotation.</text>
</comment>
<evidence type="ECO:0000256" key="4">
    <source>
        <dbReference type="ARBA" id="ARBA00022691"/>
    </source>
</evidence>
<dbReference type="InterPro" id="IPR054132">
    <property type="entry name" value="Consortin_N"/>
</dbReference>
<comment type="similarity">
    <text evidence="11">Belongs to the class I-like SAM-binding methyltransferase superfamily. rRNA adenine N(6)-methyltransferase family.</text>
</comment>
<dbReference type="Gene3D" id="3.40.50.150">
    <property type="entry name" value="Vaccinia Virus protein VP39"/>
    <property type="match status" value="2"/>
</dbReference>
<dbReference type="PANTHER" id="PTHR12197">
    <property type="entry name" value="HISTONE-LYSINE N-METHYLTRANSFERASE SMYD"/>
    <property type="match status" value="1"/>
</dbReference>
<dbReference type="InterPro" id="IPR028129">
    <property type="entry name" value="Consortin_C"/>
</dbReference>
<feature type="domain" description="SET" evidence="13">
    <location>
        <begin position="1007"/>
        <end position="1227"/>
    </location>
</feature>
<organism evidence="15 16">
    <name type="scientific">Knipowitschia caucasica</name>
    <name type="common">Caucasian dwarf goby</name>
    <name type="synonym">Pomatoschistus caucasicus</name>
    <dbReference type="NCBI Taxonomy" id="637954"/>
    <lineage>
        <taxon>Eukaryota</taxon>
        <taxon>Metazoa</taxon>
        <taxon>Chordata</taxon>
        <taxon>Craniata</taxon>
        <taxon>Vertebrata</taxon>
        <taxon>Euteleostomi</taxon>
        <taxon>Actinopterygii</taxon>
        <taxon>Neopterygii</taxon>
        <taxon>Teleostei</taxon>
        <taxon>Neoteleostei</taxon>
        <taxon>Acanthomorphata</taxon>
        <taxon>Gobiaria</taxon>
        <taxon>Gobiiformes</taxon>
        <taxon>Gobioidei</taxon>
        <taxon>Gobiidae</taxon>
        <taxon>Gobiinae</taxon>
        <taxon>Knipowitschia</taxon>
    </lineage>
</organism>
<dbReference type="PROSITE" id="PS51689">
    <property type="entry name" value="SAM_RNA_A_N6_MT"/>
    <property type="match status" value="1"/>
</dbReference>
<dbReference type="SMART" id="SM00317">
    <property type="entry name" value="SET"/>
    <property type="match status" value="1"/>
</dbReference>
<evidence type="ECO:0000256" key="8">
    <source>
        <dbReference type="ARBA" id="ARBA00022884"/>
    </source>
</evidence>
<dbReference type="Gene3D" id="2.170.270.10">
    <property type="entry name" value="SET domain"/>
    <property type="match status" value="1"/>
</dbReference>
<dbReference type="InterPro" id="IPR050869">
    <property type="entry name" value="H3K4_H4K5_MeTrfase"/>
</dbReference>
<dbReference type="SUPFAM" id="SSF82199">
    <property type="entry name" value="SET domain"/>
    <property type="match status" value="1"/>
</dbReference>
<evidence type="ECO:0000256" key="10">
    <source>
        <dbReference type="PROSITE-ProRule" id="PRU00134"/>
    </source>
</evidence>
<feature type="region of interest" description="Disordered" evidence="12">
    <location>
        <begin position="480"/>
        <end position="512"/>
    </location>
</feature>
<evidence type="ECO:0000313" key="15">
    <source>
        <dbReference type="EMBL" id="CAL1603891.1"/>
    </source>
</evidence>
<dbReference type="InterPro" id="IPR046341">
    <property type="entry name" value="SET_dom_sf"/>
</dbReference>
<evidence type="ECO:0000256" key="7">
    <source>
        <dbReference type="ARBA" id="ARBA00022833"/>
    </source>
</evidence>
<dbReference type="InterPro" id="IPR011990">
    <property type="entry name" value="TPR-like_helical_dom_sf"/>
</dbReference>
<dbReference type="Pfam" id="PF00856">
    <property type="entry name" value="SET"/>
    <property type="match status" value="1"/>
</dbReference>
<proteinExistence type="inferred from homology"/>
<dbReference type="GO" id="GO:0008270">
    <property type="term" value="F:zinc ion binding"/>
    <property type="evidence" value="ECO:0007669"/>
    <property type="project" value="UniProtKB-KW"/>
</dbReference>
<dbReference type="PROSITE" id="PS50865">
    <property type="entry name" value="ZF_MYND_2"/>
    <property type="match status" value="1"/>
</dbReference>
<dbReference type="FunFam" id="2.170.270.10:FF:000013">
    <property type="entry name" value="Histone-lysine N-methyltransferase SMYD1 isoform 1"/>
    <property type="match status" value="1"/>
</dbReference>
<dbReference type="Gene3D" id="1.10.220.160">
    <property type="match status" value="1"/>
</dbReference>
<keyword evidence="6 10" id="KW-0863">Zinc-finger</keyword>
<evidence type="ECO:0000259" key="14">
    <source>
        <dbReference type="PROSITE" id="PS50865"/>
    </source>
</evidence>
<dbReference type="Proteomes" id="UP001497482">
    <property type="component" value="Chromosome 4"/>
</dbReference>
<dbReference type="Gene3D" id="1.25.40.970">
    <property type="match status" value="1"/>
</dbReference>
<evidence type="ECO:0000256" key="3">
    <source>
        <dbReference type="ARBA" id="ARBA00022679"/>
    </source>
</evidence>
<dbReference type="GO" id="GO:0071253">
    <property type="term" value="F:connexin binding"/>
    <property type="evidence" value="ECO:0007669"/>
    <property type="project" value="InterPro"/>
</dbReference>
<dbReference type="GO" id="GO:0140999">
    <property type="term" value="F:histone H3K4 trimethyltransferase activity"/>
    <property type="evidence" value="ECO:0007669"/>
    <property type="project" value="UniProtKB-EC"/>
</dbReference>
<feature type="compositionally biased region" description="Acidic residues" evidence="12">
    <location>
        <begin position="794"/>
        <end position="823"/>
    </location>
</feature>
<dbReference type="InterPro" id="IPR020598">
    <property type="entry name" value="rRNA_Ade_methylase_Trfase_N"/>
</dbReference>
<dbReference type="Pfam" id="PF01753">
    <property type="entry name" value="zf-MYND"/>
    <property type="match status" value="1"/>
</dbReference>
<feature type="binding site" evidence="11">
    <location>
        <position position="139"/>
    </location>
    <ligand>
        <name>S-adenosyl-L-methionine</name>
        <dbReference type="ChEBI" id="CHEBI:59789"/>
    </ligand>
</feature>
<comment type="catalytic activity">
    <reaction evidence="9">
        <text>L-lysyl(4)-[histone H3] + 3 S-adenosyl-L-methionine = N(6),N(6),N(6)-trimethyl-L-lysyl(4)-[histone H3] + 3 S-adenosyl-L-homocysteine + 3 H(+)</text>
        <dbReference type="Rhea" id="RHEA:60260"/>
        <dbReference type="Rhea" id="RHEA-COMP:15537"/>
        <dbReference type="Rhea" id="RHEA-COMP:15547"/>
        <dbReference type="ChEBI" id="CHEBI:15378"/>
        <dbReference type="ChEBI" id="CHEBI:29969"/>
        <dbReference type="ChEBI" id="CHEBI:57856"/>
        <dbReference type="ChEBI" id="CHEBI:59789"/>
        <dbReference type="ChEBI" id="CHEBI:61961"/>
        <dbReference type="EC" id="2.1.1.354"/>
    </reaction>
</comment>
<keyword evidence="4 11" id="KW-0949">S-adenosyl-L-methionine</keyword>
<dbReference type="GO" id="GO:0000179">
    <property type="term" value="F:rRNA (adenine-N6,N6-)-dimethyltransferase activity"/>
    <property type="evidence" value="ECO:0007669"/>
    <property type="project" value="UniProtKB-UniRule"/>
</dbReference>
<dbReference type="Gene3D" id="6.10.140.2220">
    <property type="match status" value="1"/>
</dbReference>
<dbReference type="EC" id="2.1.1.354" evidence="1"/>
<accession>A0AAV2LQP2</accession>
<evidence type="ECO:0000256" key="12">
    <source>
        <dbReference type="SAM" id="MobiDB-lite"/>
    </source>
</evidence>
<keyword evidence="8 11" id="KW-0694">RNA-binding</keyword>
<reference evidence="15 16" key="1">
    <citation type="submission" date="2024-04" db="EMBL/GenBank/DDBJ databases">
        <authorList>
            <person name="Waldvogel A.-M."/>
            <person name="Schoenle A."/>
        </authorList>
    </citation>
    <scope>NUCLEOTIDE SEQUENCE [LARGE SCALE GENOMIC DNA]</scope>
</reference>
<dbReference type="PANTHER" id="PTHR12197:SF288">
    <property type="entry name" value="HISTONE-LYSINE N-METHYLTRANSFERASE SMYD3"/>
    <property type="match status" value="1"/>
</dbReference>
<dbReference type="InterPro" id="IPR001214">
    <property type="entry name" value="SET_dom"/>
</dbReference>